<dbReference type="Proteomes" id="UP000277580">
    <property type="component" value="Unassembled WGS sequence"/>
</dbReference>
<protein>
    <submittedName>
        <fullName evidence="6">Uncharacterized protein</fullName>
    </submittedName>
</protein>
<dbReference type="InterPro" id="IPR056552">
    <property type="entry name" value="Ribonucl_Kappa"/>
</dbReference>
<feature type="transmembrane region" description="Helical" evidence="5">
    <location>
        <begin position="7"/>
        <end position="31"/>
    </location>
</feature>
<evidence type="ECO:0000256" key="4">
    <source>
        <dbReference type="ARBA" id="ARBA00023136"/>
    </source>
</evidence>
<accession>A0A3N4KLQ3</accession>
<comment type="subcellular location">
    <subcellularLocation>
        <location evidence="1">Membrane</location>
    </subcellularLocation>
</comment>
<dbReference type="STRING" id="1392247.A0A3N4KLQ3"/>
<dbReference type="GO" id="GO:0016020">
    <property type="term" value="C:membrane"/>
    <property type="evidence" value="ECO:0007669"/>
    <property type="project" value="UniProtKB-SubCell"/>
</dbReference>
<evidence type="ECO:0000313" key="6">
    <source>
        <dbReference type="EMBL" id="RPB11450.1"/>
    </source>
</evidence>
<evidence type="ECO:0000256" key="5">
    <source>
        <dbReference type="SAM" id="Phobius"/>
    </source>
</evidence>
<dbReference type="FunCoup" id="A0A3N4KLQ3">
    <property type="interactions" value="14"/>
</dbReference>
<gene>
    <name evidence="6" type="ORF">P167DRAFT_606367</name>
</gene>
<evidence type="ECO:0000256" key="1">
    <source>
        <dbReference type="ARBA" id="ARBA00004370"/>
    </source>
</evidence>
<proteinExistence type="predicted"/>
<evidence type="ECO:0000313" key="7">
    <source>
        <dbReference type="Proteomes" id="UP000277580"/>
    </source>
</evidence>
<dbReference type="EMBL" id="ML119135">
    <property type="protein sequence ID" value="RPB11450.1"/>
    <property type="molecule type" value="Genomic_DNA"/>
</dbReference>
<evidence type="ECO:0000256" key="2">
    <source>
        <dbReference type="ARBA" id="ARBA00022692"/>
    </source>
</evidence>
<organism evidence="6 7">
    <name type="scientific">Morchella conica CCBAS932</name>
    <dbReference type="NCBI Taxonomy" id="1392247"/>
    <lineage>
        <taxon>Eukaryota</taxon>
        <taxon>Fungi</taxon>
        <taxon>Dikarya</taxon>
        <taxon>Ascomycota</taxon>
        <taxon>Pezizomycotina</taxon>
        <taxon>Pezizomycetes</taxon>
        <taxon>Pezizales</taxon>
        <taxon>Morchellaceae</taxon>
        <taxon>Morchella</taxon>
    </lineage>
</organism>
<dbReference type="AlphaFoldDB" id="A0A3N4KLQ3"/>
<keyword evidence="4 5" id="KW-0472">Membrane</keyword>
<keyword evidence="7" id="KW-1185">Reference proteome</keyword>
<reference evidence="6 7" key="1">
    <citation type="journal article" date="2018" name="Nat. Ecol. Evol.">
        <title>Pezizomycetes genomes reveal the molecular basis of ectomycorrhizal truffle lifestyle.</title>
        <authorList>
            <person name="Murat C."/>
            <person name="Payen T."/>
            <person name="Noel B."/>
            <person name="Kuo A."/>
            <person name="Morin E."/>
            <person name="Chen J."/>
            <person name="Kohler A."/>
            <person name="Krizsan K."/>
            <person name="Balestrini R."/>
            <person name="Da Silva C."/>
            <person name="Montanini B."/>
            <person name="Hainaut M."/>
            <person name="Levati E."/>
            <person name="Barry K.W."/>
            <person name="Belfiori B."/>
            <person name="Cichocki N."/>
            <person name="Clum A."/>
            <person name="Dockter R.B."/>
            <person name="Fauchery L."/>
            <person name="Guy J."/>
            <person name="Iotti M."/>
            <person name="Le Tacon F."/>
            <person name="Lindquist E.A."/>
            <person name="Lipzen A."/>
            <person name="Malagnac F."/>
            <person name="Mello A."/>
            <person name="Molinier V."/>
            <person name="Miyauchi S."/>
            <person name="Poulain J."/>
            <person name="Riccioni C."/>
            <person name="Rubini A."/>
            <person name="Sitrit Y."/>
            <person name="Splivallo R."/>
            <person name="Traeger S."/>
            <person name="Wang M."/>
            <person name="Zifcakova L."/>
            <person name="Wipf D."/>
            <person name="Zambonelli A."/>
            <person name="Paolocci F."/>
            <person name="Nowrousian M."/>
            <person name="Ottonello S."/>
            <person name="Baldrian P."/>
            <person name="Spatafora J.W."/>
            <person name="Henrissat B."/>
            <person name="Nagy L.G."/>
            <person name="Aury J.M."/>
            <person name="Wincker P."/>
            <person name="Grigoriev I.V."/>
            <person name="Bonfante P."/>
            <person name="Martin F.M."/>
        </authorList>
    </citation>
    <scope>NUCLEOTIDE SEQUENCE [LARGE SCALE GENOMIC DNA]</scope>
    <source>
        <strain evidence="6 7">CCBAS932</strain>
    </source>
</reference>
<dbReference type="OrthoDB" id="67317at2759"/>
<dbReference type="InParanoid" id="A0A3N4KLQ3"/>
<sequence>MKPLFSAFTAWSCIVISAFAIVILSALGTLFKSGHESMMGSTNDPKDGKSVAATIFGAVIVYIGFLVFCSGQAWLHSRQRSSIQLS</sequence>
<evidence type="ECO:0000256" key="3">
    <source>
        <dbReference type="ARBA" id="ARBA00022989"/>
    </source>
</evidence>
<feature type="transmembrane region" description="Helical" evidence="5">
    <location>
        <begin position="51"/>
        <end position="75"/>
    </location>
</feature>
<keyword evidence="2 5" id="KW-0812">Transmembrane</keyword>
<dbReference type="Pfam" id="PF23489">
    <property type="entry name" value="V-ATPase_su_f"/>
    <property type="match status" value="1"/>
</dbReference>
<keyword evidence="3 5" id="KW-1133">Transmembrane helix</keyword>
<name>A0A3N4KLQ3_9PEZI</name>